<accession>A0AAV4NPL1</accession>
<proteinExistence type="predicted"/>
<feature type="domain" description="DUF5641" evidence="1">
    <location>
        <begin position="5"/>
        <end position="84"/>
    </location>
</feature>
<evidence type="ECO:0000313" key="3">
    <source>
        <dbReference type="Proteomes" id="UP001054945"/>
    </source>
</evidence>
<comment type="caution">
    <text evidence="2">The sequence shown here is derived from an EMBL/GenBank/DDBJ whole genome shotgun (WGS) entry which is preliminary data.</text>
</comment>
<reference evidence="2 3" key="1">
    <citation type="submission" date="2021-06" db="EMBL/GenBank/DDBJ databases">
        <title>Caerostris extrusa draft genome.</title>
        <authorList>
            <person name="Kono N."/>
            <person name="Arakawa K."/>
        </authorList>
    </citation>
    <scope>NUCLEOTIDE SEQUENCE [LARGE SCALE GENOMIC DNA]</scope>
</reference>
<keyword evidence="3" id="KW-1185">Reference proteome</keyword>
<protein>
    <recommendedName>
        <fullName evidence="1">DUF5641 domain-containing protein</fullName>
    </recommendedName>
</protein>
<gene>
    <name evidence="2" type="ORF">CEXT_105341</name>
</gene>
<dbReference type="InterPro" id="IPR040676">
    <property type="entry name" value="DUF5641"/>
</dbReference>
<organism evidence="2 3">
    <name type="scientific">Caerostris extrusa</name>
    <name type="common">Bark spider</name>
    <name type="synonym">Caerostris bankana</name>
    <dbReference type="NCBI Taxonomy" id="172846"/>
    <lineage>
        <taxon>Eukaryota</taxon>
        <taxon>Metazoa</taxon>
        <taxon>Ecdysozoa</taxon>
        <taxon>Arthropoda</taxon>
        <taxon>Chelicerata</taxon>
        <taxon>Arachnida</taxon>
        <taxon>Araneae</taxon>
        <taxon>Araneomorphae</taxon>
        <taxon>Entelegynae</taxon>
        <taxon>Araneoidea</taxon>
        <taxon>Araneidae</taxon>
        <taxon>Caerostris</taxon>
    </lineage>
</organism>
<sequence>MAVGQEMTQHLWKKMVIGIFKKMLSRPEWSKGKVDIKESDLVLAKYPDNYCPLKWNLARIIKIHPGEDKVTRVVILKDKNGMHKKGQ</sequence>
<evidence type="ECO:0000313" key="2">
    <source>
        <dbReference type="EMBL" id="GIX85700.1"/>
    </source>
</evidence>
<dbReference type="Pfam" id="PF18701">
    <property type="entry name" value="DUF5641"/>
    <property type="match status" value="1"/>
</dbReference>
<evidence type="ECO:0000259" key="1">
    <source>
        <dbReference type="Pfam" id="PF18701"/>
    </source>
</evidence>
<dbReference type="Proteomes" id="UP001054945">
    <property type="component" value="Unassembled WGS sequence"/>
</dbReference>
<dbReference type="AlphaFoldDB" id="A0AAV4NPL1"/>
<dbReference type="EMBL" id="BPLR01003539">
    <property type="protein sequence ID" value="GIX85700.1"/>
    <property type="molecule type" value="Genomic_DNA"/>
</dbReference>
<name>A0AAV4NPL1_CAEEX</name>